<evidence type="ECO:0000313" key="8">
    <source>
        <dbReference type="Proteomes" id="UP000468901"/>
    </source>
</evidence>
<dbReference type="InterPro" id="IPR036388">
    <property type="entry name" value="WH-like_DNA-bd_sf"/>
</dbReference>
<evidence type="ECO:0000259" key="6">
    <source>
        <dbReference type="Pfam" id="PF08100"/>
    </source>
</evidence>
<evidence type="ECO:0000256" key="2">
    <source>
        <dbReference type="ARBA" id="ARBA00022679"/>
    </source>
</evidence>
<evidence type="ECO:0000259" key="5">
    <source>
        <dbReference type="Pfam" id="PF00891"/>
    </source>
</evidence>
<dbReference type="PANTHER" id="PTHR43712:SF2">
    <property type="entry name" value="O-METHYLTRANSFERASE CICE"/>
    <property type="match status" value="1"/>
</dbReference>
<sequence length="369" mass="39998">MQGVKIRTAKPKLPPAAIVNFLGRIRNGLIALTRKMVPPPVAVLEMLTSFWASQCISLIAKLGLADLMSEKEAISCQTLAENCGANAEALYRVMRALSTVGIFAEDSIGHFRLTPMGATLRTDHPQSMRYFSIYQGSLNWDNWGALSHCVATGRNAIEHLHGMKSFEYISGNPVRADIFDKGMVNVSEMEIDPVLAAYDFSPFKTVADIGGGYGAVLGSILMLNPGMKGILFDLPHTAEGARRYFDAAGLGPRAETHGGSFFDSVPGGGDAYVMKHIIHDWSDEESILIMKNIRAKIPATGKLLLIEHVIPAPGVAHFSKFLDLEMLVATTGRERTEPEYAALMAKAGFRLERIVPTIGLASVIEASPV</sequence>
<keyword evidence="1" id="KW-0489">Methyltransferase</keyword>
<evidence type="ECO:0000256" key="3">
    <source>
        <dbReference type="ARBA" id="ARBA00022691"/>
    </source>
</evidence>
<keyword evidence="3" id="KW-0949">S-adenosyl-L-methionine</keyword>
<dbReference type="PANTHER" id="PTHR43712">
    <property type="entry name" value="PUTATIVE (AFU_ORTHOLOGUE AFUA_4G14580)-RELATED"/>
    <property type="match status" value="1"/>
</dbReference>
<evidence type="ECO:0008006" key="9">
    <source>
        <dbReference type="Google" id="ProtNLM"/>
    </source>
</evidence>
<dbReference type="SUPFAM" id="SSF46785">
    <property type="entry name" value="Winged helix' DNA-binding domain"/>
    <property type="match status" value="1"/>
</dbReference>
<dbReference type="InterPro" id="IPR016461">
    <property type="entry name" value="COMT-like"/>
</dbReference>
<dbReference type="InterPro" id="IPR036390">
    <property type="entry name" value="WH_DNA-bd_sf"/>
</dbReference>
<protein>
    <recommendedName>
        <fullName evidence="9">Methyltransferase</fullName>
    </recommendedName>
</protein>
<dbReference type="GO" id="GO:0008171">
    <property type="term" value="F:O-methyltransferase activity"/>
    <property type="evidence" value="ECO:0007669"/>
    <property type="project" value="InterPro"/>
</dbReference>
<dbReference type="Proteomes" id="UP000468901">
    <property type="component" value="Unassembled WGS sequence"/>
</dbReference>
<dbReference type="InterPro" id="IPR012967">
    <property type="entry name" value="COMT_dimerisation"/>
</dbReference>
<dbReference type="Gene3D" id="3.40.50.150">
    <property type="entry name" value="Vaccinia Virus protein VP39"/>
    <property type="match status" value="1"/>
</dbReference>
<dbReference type="GO" id="GO:0046983">
    <property type="term" value="F:protein dimerization activity"/>
    <property type="evidence" value="ECO:0007669"/>
    <property type="project" value="InterPro"/>
</dbReference>
<dbReference type="Gene3D" id="1.10.287.1350">
    <property type="match status" value="1"/>
</dbReference>
<dbReference type="SUPFAM" id="SSF53335">
    <property type="entry name" value="S-adenosyl-L-methionine-dependent methyltransferases"/>
    <property type="match status" value="1"/>
</dbReference>
<comment type="caution">
    <text evidence="7">The sequence shown here is derived from an EMBL/GenBank/DDBJ whole genome shotgun (WGS) entry which is preliminary data.</text>
</comment>
<evidence type="ECO:0000256" key="1">
    <source>
        <dbReference type="ARBA" id="ARBA00022603"/>
    </source>
</evidence>
<keyword evidence="8" id="KW-1185">Reference proteome</keyword>
<dbReference type="Gene3D" id="1.10.10.10">
    <property type="entry name" value="Winged helix-like DNA-binding domain superfamily/Winged helix DNA-binding domain"/>
    <property type="match status" value="1"/>
</dbReference>
<dbReference type="Pfam" id="PF08100">
    <property type="entry name" value="Dimerisation"/>
    <property type="match status" value="1"/>
</dbReference>
<dbReference type="Pfam" id="PF00891">
    <property type="entry name" value="Methyltransf_2"/>
    <property type="match status" value="1"/>
</dbReference>
<feature type="domain" description="O-methyltransferase dimerisation" evidence="6">
    <location>
        <begin position="45"/>
        <end position="121"/>
    </location>
</feature>
<accession>A0A6N6VK12</accession>
<dbReference type="InterPro" id="IPR029063">
    <property type="entry name" value="SAM-dependent_MTases_sf"/>
</dbReference>
<proteinExistence type="predicted"/>
<evidence type="ECO:0000256" key="4">
    <source>
        <dbReference type="PIRSR" id="PIRSR005739-1"/>
    </source>
</evidence>
<reference evidence="7 8" key="1">
    <citation type="submission" date="2019-09" db="EMBL/GenBank/DDBJ databases">
        <title>Parvibaculum sedimenti sp. nov., isolated from sediment.</title>
        <authorList>
            <person name="Wang Y."/>
        </authorList>
    </citation>
    <scope>NUCLEOTIDE SEQUENCE [LARGE SCALE GENOMIC DNA]</scope>
    <source>
        <strain evidence="7 8">HXT-9</strain>
    </source>
</reference>
<evidence type="ECO:0000313" key="7">
    <source>
        <dbReference type="EMBL" id="KAB7740557.1"/>
    </source>
</evidence>
<dbReference type="PIRSF" id="PIRSF005739">
    <property type="entry name" value="O-mtase"/>
    <property type="match status" value="1"/>
</dbReference>
<organism evidence="7 8">
    <name type="scientific">Parvibaculum sedimenti</name>
    <dbReference type="NCBI Taxonomy" id="2608632"/>
    <lineage>
        <taxon>Bacteria</taxon>
        <taxon>Pseudomonadati</taxon>
        <taxon>Pseudomonadota</taxon>
        <taxon>Alphaproteobacteria</taxon>
        <taxon>Hyphomicrobiales</taxon>
        <taxon>Parvibaculaceae</taxon>
        <taxon>Parvibaculum</taxon>
    </lineage>
</organism>
<dbReference type="AlphaFoldDB" id="A0A6N6VK12"/>
<gene>
    <name evidence="7" type="ORF">F2P47_08500</name>
</gene>
<name>A0A6N6VK12_9HYPH</name>
<dbReference type="EMBL" id="WESC01000006">
    <property type="protein sequence ID" value="KAB7740557.1"/>
    <property type="molecule type" value="Genomic_DNA"/>
</dbReference>
<dbReference type="PROSITE" id="PS51683">
    <property type="entry name" value="SAM_OMT_II"/>
    <property type="match status" value="1"/>
</dbReference>
<feature type="domain" description="O-methyltransferase C-terminal" evidence="5">
    <location>
        <begin position="143"/>
        <end position="350"/>
    </location>
</feature>
<dbReference type="RefSeq" id="WP_152215921.1">
    <property type="nucleotide sequence ID" value="NZ_WESC01000006.1"/>
</dbReference>
<keyword evidence="2" id="KW-0808">Transferase</keyword>
<dbReference type="InterPro" id="IPR001077">
    <property type="entry name" value="COMT_C"/>
</dbReference>
<feature type="active site" description="Proton acceptor" evidence="4">
    <location>
        <position position="279"/>
    </location>
</feature>
<dbReference type="GO" id="GO:0032259">
    <property type="term" value="P:methylation"/>
    <property type="evidence" value="ECO:0007669"/>
    <property type="project" value="UniProtKB-KW"/>
</dbReference>